<evidence type="ECO:0000256" key="1">
    <source>
        <dbReference type="ARBA" id="ARBA00023125"/>
    </source>
</evidence>
<dbReference type="Pfam" id="PF03221">
    <property type="entry name" value="HTH_Tnp_Tc5"/>
    <property type="match status" value="1"/>
</dbReference>
<reference evidence="3" key="1">
    <citation type="journal article" date="2019" name="Environ. Microbiol.">
        <title>Fungal ecological strategies reflected in gene transcription - a case study of two litter decomposers.</title>
        <authorList>
            <person name="Barbi F."/>
            <person name="Kohler A."/>
            <person name="Barry K."/>
            <person name="Baskaran P."/>
            <person name="Daum C."/>
            <person name="Fauchery L."/>
            <person name="Ihrmark K."/>
            <person name="Kuo A."/>
            <person name="LaButti K."/>
            <person name="Lipzen A."/>
            <person name="Morin E."/>
            <person name="Grigoriev I.V."/>
            <person name="Henrissat B."/>
            <person name="Lindahl B."/>
            <person name="Martin F."/>
        </authorList>
    </citation>
    <scope>NUCLEOTIDE SEQUENCE</scope>
    <source>
        <strain evidence="3">JB14</strain>
    </source>
</reference>
<dbReference type="AlphaFoldDB" id="A0A6A4GYS4"/>
<feature type="non-terminal residue" evidence="3">
    <location>
        <position position="83"/>
    </location>
</feature>
<proteinExistence type="predicted"/>
<keyword evidence="1" id="KW-0238">DNA-binding</keyword>
<evidence type="ECO:0000259" key="2">
    <source>
        <dbReference type="PROSITE" id="PS51253"/>
    </source>
</evidence>
<dbReference type="OrthoDB" id="2668963at2759"/>
<gene>
    <name evidence="3" type="ORF">BT96DRAFT_759175</name>
</gene>
<protein>
    <recommendedName>
        <fullName evidence="2">HTH CENPB-type domain-containing protein</fullName>
    </recommendedName>
</protein>
<dbReference type="InterPro" id="IPR006600">
    <property type="entry name" value="HTH_CenpB_DNA-bd_dom"/>
</dbReference>
<feature type="domain" description="HTH CENPB-type" evidence="2">
    <location>
        <begin position="15"/>
        <end position="83"/>
    </location>
</feature>
<name>A0A6A4GYS4_9AGAR</name>
<keyword evidence="4" id="KW-1185">Reference proteome</keyword>
<feature type="non-terminal residue" evidence="3">
    <location>
        <position position="1"/>
    </location>
</feature>
<evidence type="ECO:0000313" key="3">
    <source>
        <dbReference type="EMBL" id="KAE9391039.1"/>
    </source>
</evidence>
<evidence type="ECO:0000313" key="4">
    <source>
        <dbReference type="Proteomes" id="UP000799118"/>
    </source>
</evidence>
<dbReference type="PROSITE" id="PS51253">
    <property type="entry name" value="HTH_CENPB"/>
    <property type="match status" value="1"/>
</dbReference>
<dbReference type="Proteomes" id="UP000799118">
    <property type="component" value="Unassembled WGS sequence"/>
</dbReference>
<dbReference type="GO" id="GO:0003677">
    <property type="term" value="F:DNA binding"/>
    <property type="evidence" value="ECO:0007669"/>
    <property type="project" value="UniProtKB-KW"/>
</dbReference>
<organism evidence="3 4">
    <name type="scientific">Gymnopus androsaceus JB14</name>
    <dbReference type="NCBI Taxonomy" id="1447944"/>
    <lineage>
        <taxon>Eukaryota</taxon>
        <taxon>Fungi</taxon>
        <taxon>Dikarya</taxon>
        <taxon>Basidiomycota</taxon>
        <taxon>Agaricomycotina</taxon>
        <taxon>Agaricomycetes</taxon>
        <taxon>Agaricomycetidae</taxon>
        <taxon>Agaricales</taxon>
        <taxon>Marasmiineae</taxon>
        <taxon>Omphalotaceae</taxon>
        <taxon>Gymnopus</taxon>
    </lineage>
</organism>
<dbReference type="EMBL" id="ML769638">
    <property type="protein sequence ID" value="KAE9391039.1"/>
    <property type="molecule type" value="Genomic_DNA"/>
</dbReference>
<accession>A0A6A4GYS4</accession>
<sequence>STVQRLCEGGISKSASNASKGWLTNSEAHLIVDYCLEMANRGFPLSHEQIKMEVDAILQAQLGDAFPEHGVGKQWTYRFVEKH</sequence>